<comment type="caution">
    <text evidence="1">The sequence shown here is derived from an EMBL/GenBank/DDBJ whole genome shotgun (WGS) entry which is preliminary data.</text>
</comment>
<dbReference type="RefSeq" id="WP_087582649.1">
    <property type="nucleotide sequence ID" value="NZ_NDYN01000001.1"/>
</dbReference>
<dbReference type="AlphaFoldDB" id="A0A1Y5MKW3"/>
<evidence type="ECO:0008006" key="3">
    <source>
        <dbReference type="Google" id="ProtNLM"/>
    </source>
</evidence>
<organism evidence="1 2">
    <name type="scientific">Campylobacter concisus</name>
    <dbReference type="NCBI Taxonomy" id="199"/>
    <lineage>
        <taxon>Bacteria</taxon>
        <taxon>Pseudomonadati</taxon>
        <taxon>Campylobacterota</taxon>
        <taxon>Epsilonproteobacteria</taxon>
        <taxon>Campylobacterales</taxon>
        <taxon>Campylobacteraceae</taxon>
        <taxon>Campylobacter</taxon>
    </lineage>
</organism>
<reference evidence="1 2" key="1">
    <citation type="submission" date="2017-04" db="EMBL/GenBank/DDBJ databases">
        <title>Complete genome of Campylobacter concisus ATCC 33237T and draft genomes for an additional eight well characterized C. concisus strains.</title>
        <authorList>
            <person name="Cornelius A.J."/>
            <person name="Miller W.G."/>
            <person name="Lastovica A.J."/>
            <person name="On S.L."/>
            <person name="French N.P."/>
            <person name="Vandenberg O."/>
            <person name="Biggs P.J."/>
        </authorList>
    </citation>
    <scope>NUCLEOTIDE SEQUENCE [LARGE SCALE GENOMIC DNA]</scope>
    <source>
        <strain evidence="1 2">CCUG 19995</strain>
    </source>
</reference>
<sequence>MAYPLLGTKIVIDEEKVLREKKYKLDVIYEYLDKLAEQCNLIRIDKNTFHAKGNEKDLANLALFVCKYAVKNEWLTKNIKEWIWISENTGNEDMMAKFKKENIGVWE</sequence>
<dbReference type="Proteomes" id="UP000196317">
    <property type="component" value="Unassembled WGS sequence"/>
</dbReference>
<dbReference type="EMBL" id="NDYN01000001">
    <property type="protein sequence ID" value="OUT09210.1"/>
    <property type="molecule type" value="Genomic_DNA"/>
</dbReference>
<name>A0A1Y5MKW3_9BACT</name>
<proteinExistence type="predicted"/>
<evidence type="ECO:0000313" key="1">
    <source>
        <dbReference type="EMBL" id="OUT09210.1"/>
    </source>
</evidence>
<accession>A0A1Y5MKW3</accession>
<gene>
    <name evidence="1" type="ORF">B9N65_02375</name>
</gene>
<evidence type="ECO:0000313" key="2">
    <source>
        <dbReference type="Proteomes" id="UP000196317"/>
    </source>
</evidence>
<protein>
    <recommendedName>
        <fullName evidence="3">Cpp29</fullName>
    </recommendedName>
</protein>